<dbReference type="SUPFAM" id="SSF52058">
    <property type="entry name" value="L domain-like"/>
    <property type="match status" value="3"/>
</dbReference>
<keyword evidence="3" id="KW-1003">Cell membrane</keyword>
<dbReference type="PROSITE" id="PS51450">
    <property type="entry name" value="LRR"/>
    <property type="match status" value="1"/>
</dbReference>
<dbReference type="FunFam" id="3.80.10.10:FF:000111">
    <property type="entry name" value="LRR receptor-like serine/threonine-protein kinase ERECTA"/>
    <property type="match status" value="1"/>
</dbReference>
<organism evidence="13 14">
    <name type="scientific">Panicum virgatum</name>
    <name type="common">Blackwell switchgrass</name>
    <dbReference type="NCBI Taxonomy" id="38727"/>
    <lineage>
        <taxon>Eukaryota</taxon>
        <taxon>Viridiplantae</taxon>
        <taxon>Streptophyta</taxon>
        <taxon>Embryophyta</taxon>
        <taxon>Tracheophyta</taxon>
        <taxon>Spermatophyta</taxon>
        <taxon>Magnoliopsida</taxon>
        <taxon>Liliopsida</taxon>
        <taxon>Poales</taxon>
        <taxon>Poaceae</taxon>
        <taxon>PACMAD clade</taxon>
        <taxon>Panicoideae</taxon>
        <taxon>Panicodae</taxon>
        <taxon>Paniceae</taxon>
        <taxon>Panicinae</taxon>
        <taxon>Panicum</taxon>
        <taxon>Panicum sect. Hiantes</taxon>
    </lineage>
</organism>
<evidence type="ECO:0000256" key="12">
    <source>
        <dbReference type="SAM" id="Phobius"/>
    </source>
</evidence>
<dbReference type="InterPro" id="IPR003591">
    <property type="entry name" value="Leu-rich_rpt_typical-subtyp"/>
</dbReference>
<dbReference type="FunFam" id="3.80.10.10:FF:000095">
    <property type="entry name" value="LRR receptor-like serine/threonine-protein kinase GSO1"/>
    <property type="match status" value="1"/>
</dbReference>
<keyword evidence="6 12" id="KW-0812">Transmembrane</keyword>
<name>A0A8T0QUW4_PANVG</name>
<evidence type="ECO:0000256" key="9">
    <source>
        <dbReference type="ARBA" id="ARBA00022989"/>
    </source>
</evidence>
<reference evidence="13" key="1">
    <citation type="submission" date="2020-05" db="EMBL/GenBank/DDBJ databases">
        <title>WGS assembly of Panicum virgatum.</title>
        <authorList>
            <person name="Lovell J.T."/>
            <person name="Jenkins J."/>
            <person name="Shu S."/>
            <person name="Juenger T.E."/>
            <person name="Schmutz J."/>
        </authorList>
    </citation>
    <scope>NUCLEOTIDE SEQUENCE</scope>
    <source>
        <strain evidence="13">AP13</strain>
    </source>
</reference>
<keyword evidence="4" id="KW-0433">Leucine-rich repeat</keyword>
<evidence type="ECO:0000256" key="6">
    <source>
        <dbReference type="ARBA" id="ARBA00022692"/>
    </source>
</evidence>
<dbReference type="FunFam" id="3.80.10.10:FF:000383">
    <property type="entry name" value="Leucine-rich repeat receptor protein kinase EMS1"/>
    <property type="match status" value="1"/>
</dbReference>
<dbReference type="AlphaFoldDB" id="A0A8T0QUW4"/>
<evidence type="ECO:0000256" key="10">
    <source>
        <dbReference type="ARBA" id="ARBA00023136"/>
    </source>
</evidence>
<dbReference type="EMBL" id="CM029048">
    <property type="protein sequence ID" value="KAG2576868.1"/>
    <property type="molecule type" value="Genomic_DNA"/>
</dbReference>
<dbReference type="InterPro" id="IPR032675">
    <property type="entry name" value="LRR_dom_sf"/>
</dbReference>
<protein>
    <submittedName>
        <fullName evidence="13">Uncharacterized protein</fullName>
    </submittedName>
</protein>
<evidence type="ECO:0000256" key="1">
    <source>
        <dbReference type="ARBA" id="ARBA00004251"/>
    </source>
</evidence>
<feature type="non-terminal residue" evidence="13">
    <location>
        <position position="1"/>
    </location>
</feature>
<dbReference type="PANTHER" id="PTHR48063">
    <property type="entry name" value="LRR RECEPTOR-LIKE KINASE"/>
    <property type="match status" value="1"/>
</dbReference>
<evidence type="ECO:0000256" key="7">
    <source>
        <dbReference type="ARBA" id="ARBA00022729"/>
    </source>
</evidence>
<keyword evidence="7" id="KW-0732">Signal</keyword>
<comment type="similarity">
    <text evidence="2">Belongs to the RLP family.</text>
</comment>
<gene>
    <name evidence="13" type="ORF">PVAP13_6NG079100</name>
</gene>
<evidence type="ECO:0000256" key="5">
    <source>
        <dbReference type="ARBA" id="ARBA00022626"/>
    </source>
</evidence>
<dbReference type="SMART" id="SM00369">
    <property type="entry name" value="LRR_TYP"/>
    <property type="match status" value="7"/>
</dbReference>
<evidence type="ECO:0000256" key="3">
    <source>
        <dbReference type="ARBA" id="ARBA00022475"/>
    </source>
</evidence>
<evidence type="ECO:0000256" key="8">
    <source>
        <dbReference type="ARBA" id="ARBA00022737"/>
    </source>
</evidence>
<dbReference type="FunFam" id="3.80.10.10:FF:000649">
    <property type="entry name" value="Leucine Rich Repeat family protein"/>
    <property type="match status" value="1"/>
</dbReference>
<dbReference type="PANTHER" id="PTHR48063:SF40">
    <property type="entry name" value="LEUCINE-RICH REPEAT-CONTAINING N-TERMINAL PLANT-TYPE DOMAIN-CONTAINING PROTEIN"/>
    <property type="match status" value="1"/>
</dbReference>
<evidence type="ECO:0000256" key="2">
    <source>
        <dbReference type="ARBA" id="ARBA00009592"/>
    </source>
</evidence>
<feature type="transmembrane region" description="Helical" evidence="12">
    <location>
        <begin position="868"/>
        <end position="890"/>
    </location>
</feature>
<dbReference type="Pfam" id="PF00560">
    <property type="entry name" value="LRR_1"/>
    <property type="match status" value="5"/>
</dbReference>
<sequence length="906" mass="100236">PPNLHTPREGCPAGLQAWHHRRPGRCPRDLDSWHRGGHGEQHDCCRWRGVRCSTRTGHVSELRLRGNNSEGLVGKISPSLLALEHLEHLDLSFNSLQGPTGHVPEFLGSFKNLKQLDLSYIPFLGMLPPQLGNLSKLQHLDLSACAFGSTNSADISWLTRLPLLQHLGLEFVDLSAVAAWLHVLDMIPSLRVIDLSFCSLTSANLSLPRLNLTRLEELDLFGNYFNQSVATCWFWNITNLKHLDLGYTYLYGQVPKALGRMTSLRYLSLSSSISNSTITMMMTYLKSLCSLRILHLDNCFAQGTVAEFINKLPRCLSNELQELHLPSNQLTGVLPASIGHFAYLRTLDLSGNHLTGHVPFEIGLLPNLTMLDLNNNDLDGTMTGEHFAGTRSLQHLYLSGNALKLEVNSEWQPSFRLRGAGFAGCQMGPLFPAWLQWQVSISFLDISSTGITDTIPHWFSEAFSSAVDVDMSNNTLNGGLPVNMETMSLQMFNLSFNQLTGPVTPLPPNLYYLDISMNSLVGPLPSDLGAPMLMGLFLFSNRISGHIPTSICKYEDLSYLNLANNFLEGEIPPCLTNIVSLGLSNNSLSGELPSSLQNCTEMIHLDLAMNNFSGRLPVWIGNLQALQVIRLSHNRFSGSIPTSITNLGCLLYLDVAHNGMSGSLPRNMSNLTAMRQKVWAENPPSLPYFCQYYDQFRDNQNSGLSAVTKGLELDYVSVDNIIIDTKMMSIDLSSNNLTGEIPEDIATLYALVSLNLSRNRFTGNIPNLIGDMHSLESLDLSRNKLSGDIPASLSNLTFLSDLDVSYNNLTGRIPSGSQLQTIYAAHPYMYEGNDGLCGPPLQKNCSSNGASRHGHFSSTTEGGHAREFFYLGAGCGFIVGIWVVFCALLFKKAWRIAYFRLFDKLY</sequence>
<keyword evidence="9 12" id="KW-1133">Transmembrane helix</keyword>
<dbReference type="GO" id="GO:0005886">
    <property type="term" value="C:plasma membrane"/>
    <property type="evidence" value="ECO:0007669"/>
    <property type="project" value="UniProtKB-SubCell"/>
</dbReference>
<dbReference type="InterPro" id="IPR046956">
    <property type="entry name" value="RLP23-like"/>
</dbReference>
<dbReference type="PRINTS" id="PR00019">
    <property type="entry name" value="LEURICHRPT"/>
</dbReference>
<comment type="subcellular location">
    <subcellularLocation>
        <location evidence="1">Cell membrane</location>
        <topology evidence="1">Single-pass type I membrane protein</topology>
    </subcellularLocation>
</comment>
<dbReference type="InterPro" id="IPR001611">
    <property type="entry name" value="Leu-rich_rpt"/>
</dbReference>
<accession>A0A8T0QUW4</accession>
<dbReference type="GO" id="GO:0009742">
    <property type="term" value="P:brassinosteroid mediated signaling pathway"/>
    <property type="evidence" value="ECO:0007669"/>
    <property type="project" value="UniProtKB-KW"/>
</dbReference>
<proteinExistence type="inferred from homology"/>
<keyword evidence="8" id="KW-0677">Repeat</keyword>
<evidence type="ECO:0000313" key="14">
    <source>
        <dbReference type="Proteomes" id="UP000823388"/>
    </source>
</evidence>
<evidence type="ECO:0000256" key="4">
    <source>
        <dbReference type="ARBA" id="ARBA00022614"/>
    </source>
</evidence>
<dbReference type="Gene3D" id="3.80.10.10">
    <property type="entry name" value="Ribonuclease Inhibitor"/>
    <property type="match status" value="5"/>
</dbReference>
<keyword evidence="11" id="KW-0325">Glycoprotein</keyword>
<keyword evidence="10 12" id="KW-0472">Membrane</keyword>
<keyword evidence="14" id="KW-1185">Reference proteome</keyword>
<dbReference type="Pfam" id="PF13855">
    <property type="entry name" value="LRR_8"/>
    <property type="match status" value="2"/>
</dbReference>
<dbReference type="Proteomes" id="UP000823388">
    <property type="component" value="Chromosome 6N"/>
</dbReference>
<evidence type="ECO:0000313" key="13">
    <source>
        <dbReference type="EMBL" id="KAG2576868.1"/>
    </source>
</evidence>
<comment type="caution">
    <text evidence="13">The sequence shown here is derived from an EMBL/GenBank/DDBJ whole genome shotgun (WGS) entry which is preliminary data.</text>
</comment>
<evidence type="ECO:0000256" key="11">
    <source>
        <dbReference type="ARBA" id="ARBA00023180"/>
    </source>
</evidence>
<keyword evidence="5" id="KW-1070">Brassinosteroid signaling pathway</keyword>
<feature type="non-terminal residue" evidence="13">
    <location>
        <position position="906"/>
    </location>
</feature>